<organism evidence="2 3">
    <name type="scientific">Candidatus Burkholderia verschuerenii</name>
    <dbReference type="NCBI Taxonomy" id="242163"/>
    <lineage>
        <taxon>Bacteria</taxon>
        <taxon>Pseudomonadati</taxon>
        <taxon>Pseudomonadota</taxon>
        <taxon>Betaproteobacteria</taxon>
        <taxon>Burkholderiales</taxon>
        <taxon>Burkholderiaceae</taxon>
        <taxon>Burkholderia</taxon>
    </lineage>
</organism>
<comment type="caution">
    <text evidence="2">The sequence shown here is derived from an EMBL/GenBank/DDBJ whole genome shotgun (WGS) entry which is preliminary data.</text>
</comment>
<dbReference type="EMBL" id="LFJJ01000107">
    <property type="protein sequence ID" value="KND59714.1"/>
    <property type="molecule type" value="Genomic_DNA"/>
</dbReference>
<sequence>MTRVALYARYSSDNQSAASIEDQFRLCREQAKRERWRIVGTYEDAAISGASTILRPGIQKLVRDAQGGVFTILLAEALDRISRDQADVATLYKHLKFAGVTIVTLAEGEISELHVGLKGTMNALFLKDLAMKTHRGLRGRVEKGKAGGGLCYG</sequence>
<dbReference type="AlphaFoldDB" id="A0A0L0MCM0"/>
<dbReference type="RefSeq" id="WP_198155290.1">
    <property type="nucleotide sequence ID" value="NZ_LFJJ01000107.1"/>
</dbReference>
<dbReference type="InterPro" id="IPR050639">
    <property type="entry name" value="SSR_resolvase"/>
</dbReference>
<dbReference type="InterPro" id="IPR036162">
    <property type="entry name" value="Resolvase-like_N_sf"/>
</dbReference>
<dbReference type="Gene3D" id="3.40.50.1390">
    <property type="entry name" value="Resolvase, N-terminal catalytic domain"/>
    <property type="match status" value="1"/>
</dbReference>
<dbReference type="Proteomes" id="UP000036959">
    <property type="component" value="Unassembled WGS sequence"/>
</dbReference>
<dbReference type="PATRIC" id="fig|242163.4.peg.574"/>
<dbReference type="PANTHER" id="PTHR30461:SF23">
    <property type="entry name" value="DNA RECOMBINASE-RELATED"/>
    <property type="match status" value="1"/>
</dbReference>
<accession>A0A0L0MCM0</accession>
<evidence type="ECO:0000313" key="3">
    <source>
        <dbReference type="Proteomes" id="UP000036959"/>
    </source>
</evidence>
<dbReference type="SUPFAM" id="SSF53041">
    <property type="entry name" value="Resolvase-like"/>
    <property type="match status" value="1"/>
</dbReference>
<dbReference type="PROSITE" id="PS51736">
    <property type="entry name" value="RECOMBINASES_3"/>
    <property type="match status" value="1"/>
</dbReference>
<dbReference type="GO" id="GO:0000150">
    <property type="term" value="F:DNA strand exchange activity"/>
    <property type="evidence" value="ECO:0007669"/>
    <property type="project" value="InterPro"/>
</dbReference>
<evidence type="ECO:0000259" key="1">
    <source>
        <dbReference type="PROSITE" id="PS51736"/>
    </source>
</evidence>
<evidence type="ECO:0000313" key="2">
    <source>
        <dbReference type="EMBL" id="KND59714.1"/>
    </source>
</evidence>
<feature type="domain" description="Resolvase/invertase-type recombinase catalytic" evidence="1">
    <location>
        <begin position="3"/>
        <end position="152"/>
    </location>
</feature>
<name>A0A0L0MCM0_9BURK</name>
<keyword evidence="3" id="KW-1185">Reference proteome</keyword>
<dbReference type="GO" id="GO:0003677">
    <property type="term" value="F:DNA binding"/>
    <property type="evidence" value="ECO:0007669"/>
    <property type="project" value="InterPro"/>
</dbReference>
<protein>
    <recommendedName>
        <fullName evidence="1">Resolvase/invertase-type recombinase catalytic domain-containing protein</fullName>
    </recommendedName>
</protein>
<gene>
    <name evidence="2" type="ORF">BVER_00451c</name>
</gene>
<dbReference type="PANTHER" id="PTHR30461">
    <property type="entry name" value="DNA-INVERTASE FROM LAMBDOID PROPHAGE"/>
    <property type="match status" value="1"/>
</dbReference>
<reference evidence="3" key="1">
    <citation type="submission" date="2015-06" db="EMBL/GenBank/DDBJ databases">
        <title>Comparative genomics of Burkholderia leaf nodule symbionts.</title>
        <authorList>
            <person name="Carlier A."/>
            <person name="Eberl L."/>
            <person name="Pinto-Carbo M."/>
        </authorList>
    </citation>
    <scope>NUCLEOTIDE SEQUENCE [LARGE SCALE GENOMIC DNA]</scope>
    <source>
        <strain evidence="3">UZHbot4</strain>
    </source>
</reference>
<proteinExistence type="predicted"/>
<dbReference type="SMART" id="SM00857">
    <property type="entry name" value="Resolvase"/>
    <property type="match status" value="1"/>
</dbReference>
<dbReference type="CDD" id="cd00338">
    <property type="entry name" value="Ser_Recombinase"/>
    <property type="match status" value="1"/>
</dbReference>
<dbReference type="InterPro" id="IPR006119">
    <property type="entry name" value="Resolv_N"/>
</dbReference>
<dbReference type="Pfam" id="PF00239">
    <property type="entry name" value="Resolvase"/>
    <property type="match status" value="1"/>
</dbReference>